<dbReference type="Proteomes" id="UP001228905">
    <property type="component" value="Unassembled WGS sequence"/>
</dbReference>
<evidence type="ECO:0000256" key="1">
    <source>
        <dbReference type="ARBA" id="ARBA00004141"/>
    </source>
</evidence>
<evidence type="ECO:0000256" key="2">
    <source>
        <dbReference type="ARBA" id="ARBA00022692"/>
    </source>
</evidence>
<evidence type="ECO:0000256" key="5">
    <source>
        <dbReference type="SAM" id="Phobius"/>
    </source>
</evidence>
<reference evidence="6 7" key="1">
    <citation type="submission" date="2023-07" db="EMBL/GenBank/DDBJ databases">
        <title>Genomic Encyclopedia of Type Strains, Phase IV (KMG-IV): sequencing the most valuable type-strain genomes for metagenomic binning, comparative biology and taxonomic classification.</title>
        <authorList>
            <person name="Goeker M."/>
        </authorList>
    </citation>
    <scope>NUCLEOTIDE SEQUENCE [LARGE SCALE GENOMIC DNA]</scope>
    <source>
        <strain evidence="6 7">DSM 18695</strain>
    </source>
</reference>
<evidence type="ECO:0000256" key="4">
    <source>
        <dbReference type="ARBA" id="ARBA00023136"/>
    </source>
</evidence>
<keyword evidence="7" id="KW-1185">Reference proteome</keyword>
<evidence type="ECO:0000313" key="6">
    <source>
        <dbReference type="EMBL" id="MDQ0466605.1"/>
    </source>
</evidence>
<proteinExistence type="predicted"/>
<evidence type="ECO:0000256" key="3">
    <source>
        <dbReference type="ARBA" id="ARBA00022989"/>
    </source>
</evidence>
<dbReference type="Gene3D" id="1.20.1280.290">
    <property type="match status" value="1"/>
</dbReference>
<dbReference type="InterPro" id="IPR006603">
    <property type="entry name" value="PQ-loop_rpt"/>
</dbReference>
<dbReference type="NCBIfam" id="NF037968">
    <property type="entry name" value="SemiSWEET_2"/>
    <property type="match status" value="1"/>
</dbReference>
<comment type="caution">
    <text evidence="6">The sequence shown here is derived from an EMBL/GenBank/DDBJ whole genome shotgun (WGS) entry which is preliminary data.</text>
</comment>
<dbReference type="InterPro" id="IPR047662">
    <property type="entry name" value="SemiSWEET"/>
</dbReference>
<gene>
    <name evidence="6" type="ORF">QO010_004400</name>
</gene>
<feature type="transmembrane region" description="Helical" evidence="5">
    <location>
        <begin position="20"/>
        <end position="41"/>
    </location>
</feature>
<feature type="transmembrane region" description="Helical" evidence="5">
    <location>
        <begin position="47"/>
        <end position="66"/>
    </location>
</feature>
<sequence>MTSFTPQIFKIWREKHADDVSLRMFLLTVTGFVLWTVYGLLSHSWPVTASNAVCLGLAAVILFLKLKFSRRKRESA</sequence>
<evidence type="ECO:0000313" key="7">
    <source>
        <dbReference type="Proteomes" id="UP001228905"/>
    </source>
</evidence>
<protein>
    <submittedName>
        <fullName evidence="6">MtN3 and saliva related transmembrane protein</fullName>
    </submittedName>
</protein>
<name>A0ABU0IZ37_9CAUL</name>
<keyword evidence="2 5" id="KW-0812">Transmembrane</keyword>
<accession>A0ABU0IZ37</accession>
<dbReference type="EMBL" id="JAUSVS010000012">
    <property type="protein sequence ID" value="MDQ0466605.1"/>
    <property type="molecule type" value="Genomic_DNA"/>
</dbReference>
<comment type="subcellular location">
    <subcellularLocation>
        <location evidence="1">Membrane</location>
        <topology evidence="1">Multi-pass membrane protein</topology>
    </subcellularLocation>
</comment>
<organism evidence="6 7">
    <name type="scientific">Caulobacter ginsengisoli</name>
    <dbReference type="NCBI Taxonomy" id="400775"/>
    <lineage>
        <taxon>Bacteria</taxon>
        <taxon>Pseudomonadati</taxon>
        <taxon>Pseudomonadota</taxon>
        <taxon>Alphaproteobacteria</taxon>
        <taxon>Caulobacterales</taxon>
        <taxon>Caulobacteraceae</taxon>
        <taxon>Caulobacter</taxon>
    </lineage>
</organism>
<dbReference type="Pfam" id="PF04193">
    <property type="entry name" value="PQ-loop"/>
    <property type="match status" value="1"/>
</dbReference>
<keyword evidence="4 5" id="KW-0472">Membrane</keyword>
<keyword evidence="3 5" id="KW-1133">Transmembrane helix</keyword>